<feature type="domain" description="Histidine phosphotransferase ChpT C-terminal" evidence="1">
    <location>
        <begin position="77"/>
        <end position="195"/>
    </location>
</feature>
<proteinExistence type="predicted"/>
<keyword evidence="3" id="KW-1185">Reference proteome</keyword>
<reference evidence="2" key="1">
    <citation type="submission" date="2020-09" db="EMBL/GenBank/DDBJ databases">
        <title>A novel bacterium of genus Mangrovicoccus, isolated from South China Sea.</title>
        <authorList>
            <person name="Huang H."/>
            <person name="Mo K."/>
            <person name="Hu Y."/>
        </authorList>
    </citation>
    <scope>NUCLEOTIDE SEQUENCE</scope>
    <source>
        <strain evidence="2">HB182678</strain>
    </source>
</reference>
<dbReference type="Pfam" id="PF10090">
    <property type="entry name" value="HPTransfase"/>
    <property type="match status" value="1"/>
</dbReference>
<evidence type="ECO:0000313" key="2">
    <source>
        <dbReference type="EMBL" id="MBE3637155.1"/>
    </source>
</evidence>
<dbReference type="InterPro" id="IPR036890">
    <property type="entry name" value="HATPase_C_sf"/>
</dbReference>
<name>A0A8J7CGI4_9RHOB</name>
<sequence length="202" mass="21624">MSNNAHDLTALLGSRICHDLISPLGAIGNGLELLSMTGSGGAEMALIAESVANANARVRFYRVAYGAAAGDHSMGRSEIASILEDVTRGSRTRIAWNSPEPALRAEVKLAFLLIQCLETAMPYGGEIVVTRDGPAWSIHGRAEKLKILPQLWQGLQEEAAAAPGLPEITPAQVQFALAPQTMRALGRTPRLQIRETDILLGY</sequence>
<organism evidence="2 3">
    <name type="scientific">Mangrovicoccus algicola</name>
    <dbReference type="NCBI Taxonomy" id="2771008"/>
    <lineage>
        <taxon>Bacteria</taxon>
        <taxon>Pseudomonadati</taxon>
        <taxon>Pseudomonadota</taxon>
        <taxon>Alphaproteobacteria</taxon>
        <taxon>Rhodobacterales</taxon>
        <taxon>Paracoccaceae</taxon>
        <taxon>Mangrovicoccus</taxon>
    </lineage>
</organism>
<dbReference type="Proteomes" id="UP000609121">
    <property type="component" value="Unassembled WGS sequence"/>
</dbReference>
<dbReference type="EMBL" id="JACVXA010000006">
    <property type="protein sequence ID" value="MBE3637155.1"/>
    <property type="molecule type" value="Genomic_DNA"/>
</dbReference>
<accession>A0A8J7CGI4</accession>
<gene>
    <name evidence="2" type="ORF">ICN82_02915</name>
</gene>
<dbReference type="AlphaFoldDB" id="A0A8J7CGI4"/>
<dbReference type="InterPro" id="IPR018762">
    <property type="entry name" value="ChpT_C"/>
</dbReference>
<comment type="caution">
    <text evidence="2">The sequence shown here is derived from an EMBL/GenBank/DDBJ whole genome shotgun (WGS) entry which is preliminary data.</text>
</comment>
<dbReference type="Gene3D" id="1.10.287.130">
    <property type="match status" value="1"/>
</dbReference>
<protein>
    <submittedName>
        <fullName evidence="2">Histidine phosphotransferase</fullName>
    </submittedName>
</protein>
<dbReference type="Gene3D" id="3.30.565.10">
    <property type="entry name" value="Histidine kinase-like ATPase, C-terminal domain"/>
    <property type="match status" value="1"/>
</dbReference>
<evidence type="ECO:0000259" key="1">
    <source>
        <dbReference type="Pfam" id="PF10090"/>
    </source>
</evidence>
<dbReference type="RefSeq" id="WP_193179427.1">
    <property type="nucleotide sequence ID" value="NZ_JACVXA010000006.1"/>
</dbReference>
<evidence type="ECO:0000313" key="3">
    <source>
        <dbReference type="Proteomes" id="UP000609121"/>
    </source>
</evidence>